<feature type="transmembrane region" description="Helical" evidence="1">
    <location>
        <begin position="43"/>
        <end position="62"/>
    </location>
</feature>
<feature type="transmembrane region" description="Helical" evidence="1">
    <location>
        <begin position="6"/>
        <end position="31"/>
    </location>
</feature>
<dbReference type="Proteomes" id="UP000266673">
    <property type="component" value="Unassembled WGS sequence"/>
</dbReference>
<keyword evidence="3" id="KW-1185">Reference proteome</keyword>
<sequence length="65" mass="7445">MSHEAKTVFMSLCCTSCYFLDTIQYVAFFYLTKTRLQTCNLRANSSVRFTGLATIIIFAHIYDSS</sequence>
<protein>
    <submittedName>
        <fullName evidence="2">Uncharacterized protein</fullName>
    </submittedName>
</protein>
<comment type="caution">
    <text evidence="2">The sequence shown here is derived from an EMBL/GenBank/DDBJ whole genome shotgun (WGS) entry which is preliminary data.</text>
</comment>
<dbReference type="EMBL" id="QKWP01000664">
    <property type="protein sequence ID" value="RIB16598.1"/>
    <property type="molecule type" value="Genomic_DNA"/>
</dbReference>
<reference evidence="2 3" key="1">
    <citation type="submission" date="2018-06" db="EMBL/GenBank/DDBJ databases">
        <title>Comparative genomics reveals the genomic features of Rhizophagus irregularis, R. cerebriforme, R. diaphanum and Gigaspora rosea, and their symbiotic lifestyle signature.</title>
        <authorList>
            <person name="Morin E."/>
            <person name="San Clemente H."/>
            <person name="Chen E.C.H."/>
            <person name="De La Providencia I."/>
            <person name="Hainaut M."/>
            <person name="Kuo A."/>
            <person name="Kohler A."/>
            <person name="Murat C."/>
            <person name="Tang N."/>
            <person name="Roy S."/>
            <person name="Loubradou J."/>
            <person name="Henrissat B."/>
            <person name="Grigoriev I.V."/>
            <person name="Corradi N."/>
            <person name="Roux C."/>
            <person name="Martin F.M."/>
        </authorList>
    </citation>
    <scope>NUCLEOTIDE SEQUENCE [LARGE SCALE GENOMIC DNA]</scope>
    <source>
        <strain evidence="2 3">DAOM 194757</strain>
    </source>
</reference>
<keyword evidence="1" id="KW-0472">Membrane</keyword>
<organism evidence="2 3">
    <name type="scientific">Gigaspora rosea</name>
    <dbReference type="NCBI Taxonomy" id="44941"/>
    <lineage>
        <taxon>Eukaryota</taxon>
        <taxon>Fungi</taxon>
        <taxon>Fungi incertae sedis</taxon>
        <taxon>Mucoromycota</taxon>
        <taxon>Glomeromycotina</taxon>
        <taxon>Glomeromycetes</taxon>
        <taxon>Diversisporales</taxon>
        <taxon>Gigasporaceae</taxon>
        <taxon>Gigaspora</taxon>
    </lineage>
</organism>
<keyword evidence="1" id="KW-1133">Transmembrane helix</keyword>
<dbReference type="AlphaFoldDB" id="A0A397V4Q1"/>
<proteinExistence type="predicted"/>
<accession>A0A397V4Q1</accession>
<evidence type="ECO:0000313" key="2">
    <source>
        <dbReference type="EMBL" id="RIB16598.1"/>
    </source>
</evidence>
<gene>
    <name evidence="2" type="ORF">C2G38_2090464</name>
</gene>
<keyword evidence="1" id="KW-0812">Transmembrane</keyword>
<evidence type="ECO:0000256" key="1">
    <source>
        <dbReference type="SAM" id="Phobius"/>
    </source>
</evidence>
<evidence type="ECO:0000313" key="3">
    <source>
        <dbReference type="Proteomes" id="UP000266673"/>
    </source>
</evidence>
<name>A0A397V4Q1_9GLOM</name>